<organism evidence="1 2">
    <name type="scientific">Parelaphostrongylus tenuis</name>
    <name type="common">Meningeal worm</name>
    <dbReference type="NCBI Taxonomy" id="148309"/>
    <lineage>
        <taxon>Eukaryota</taxon>
        <taxon>Metazoa</taxon>
        <taxon>Ecdysozoa</taxon>
        <taxon>Nematoda</taxon>
        <taxon>Chromadorea</taxon>
        <taxon>Rhabditida</taxon>
        <taxon>Rhabditina</taxon>
        <taxon>Rhabditomorpha</taxon>
        <taxon>Strongyloidea</taxon>
        <taxon>Metastrongylidae</taxon>
        <taxon>Parelaphostrongylus</taxon>
    </lineage>
</organism>
<sequence length="114" mass="13236">MSDLRELIVEHTNIYHTQNNADWEDTIMEEMKTFMALCMQMSVVKAHPLVLPSGDACGRDERVEIHKDCVKKNCVHYLKMNGCYLEYSQNHVAPKRTPRPILEISLSRCGRCIR</sequence>
<dbReference type="Proteomes" id="UP001196413">
    <property type="component" value="Unassembled WGS sequence"/>
</dbReference>
<keyword evidence="2" id="KW-1185">Reference proteome</keyword>
<protein>
    <submittedName>
        <fullName evidence="1">Uncharacterized protein</fullName>
    </submittedName>
</protein>
<comment type="caution">
    <text evidence="1">The sequence shown here is derived from an EMBL/GenBank/DDBJ whole genome shotgun (WGS) entry which is preliminary data.</text>
</comment>
<evidence type="ECO:0000313" key="1">
    <source>
        <dbReference type="EMBL" id="KAJ1374874.1"/>
    </source>
</evidence>
<dbReference type="AlphaFoldDB" id="A0AAD5REL8"/>
<dbReference type="EMBL" id="JAHQIW010007494">
    <property type="protein sequence ID" value="KAJ1374874.1"/>
    <property type="molecule type" value="Genomic_DNA"/>
</dbReference>
<proteinExistence type="predicted"/>
<evidence type="ECO:0000313" key="2">
    <source>
        <dbReference type="Proteomes" id="UP001196413"/>
    </source>
</evidence>
<reference evidence="1" key="1">
    <citation type="submission" date="2021-06" db="EMBL/GenBank/DDBJ databases">
        <title>Parelaphostrongylus tenuis whole genome reference sequence.</title>
        <authorList>
            <person name="Garwood T.J."/>
            <person name="Larsen P.A."/>
            <person name="Fountain-Jones N.M."/>
            <person name="Garbe J.R."/>
            <person name="Macchietto M.G."/>
            <person name="Kania S.A."/>
            <person name="Gerhold R.W."/>
            <person name="Richards J.E."/>
            <person name="Wolf T.M."/>
        </authorList>
    </citation>
    <scope>NUCLEOTIDE SEQUENCE</scope>
    <source>
        <strain evidence="1">MNPRO001-30</strain>
        <tissue evidence="1">Meninges</tissue>
    </source>
</reference>
<name>A0AAD5REL8_PARTN</name>
<accession>A0AAD5REL8</accession>
<gene>
    <name evidence="1" type="ORF">KIN20_037977</name>
</gene>